<evidence type="ECO:0000313" key="1">
    <source>
        <dbReference type="EMBL" id="OCH21430.1"/>
    </source>
</evidence>
<dbReference type="Proteomes" id="UP000093523">
    <property type="component" value="Unassembled WGS sequence"/>
</dbReference>
<dbReference type="STRING" id="688.A6E04_12815"/>
<protein>
    <submittedName>
        <fullName evidence="1">Uncharacterized protein</fullName>
    </submittedName>
</protein>
<dbReference type="EMBL" id="MAJU01000009">
    <property type="protein sequence ID" value="OCH21430.1"/>
    <property type="molecule type" value="Genomic_DNA"/>
</dbReference>
<gene>
    <name evidence="1" type="ORF">A6E04_12815</name>
</gene>
<evidence type="ECO:0000313" key="2">
    <source>
        <dbReference type="Proteomes" id="UP000093523"/>
    </source>
</evidence>
<dbReference type="AlphaFoldDB" id="A0A1B9NZI8"/>
<name>A0A1B9NZI8_ALILO</name>
<accession>A0A1B9NZI8</accession>
<sequence length="62" mass="7095">MKEYQDHKRASLQSFKLTLESHGYISLCSLATWNNNFPKEKDASLSLKRTHSLLISGPKTDE</sequence>
<reference evidence="1 2" key="1">
    <citation type="submission" date="2016-06" db="EMBL/GenBank/DDBJ databases">
        <authorList>
            <person name="Kjaerup R.B."/>
            <person name="Dalgaard T.S."/>
            <person name="Juul-Madsen H.R."/>
        </authorList>
    </citation>
    <scope>NUCLEOTIDE SEQUENCE [LARGE SCALE GENOMIC DNA]</scope>
    <source>
        <strain evidence="1 2">1S159</strain>
    </source>
</reference>
<proteinExistence type="predicted"/>
<comment type="caution">
    <text evidence="1">The sequence shown here is derived from an EMBL/GenBank/DDBJ whole genome shotgun (WGS) entry which is preliminary data.</text>
</comment>
<organism evidence="1 2">
    <name type="scientific">Aliivibrio logei</name>
    <name type="common">Vibrio logei</name>
    <dbReference type="NCBI Taxonomy" id="688"/>
    <lineage>
        <taxon>Bacteria</taxon>
        <taxon>Pseudomonadati</taxon>
        <taxon>Pseudomonadota</taxon>
        <taxon>Gammaproteobacteria</taxon>
        <taxon>Vibrionales</taxon>
        <taxon>Vibrionaceae</taxon>
        <taxon>Aliivibrio</taxon>
    </lineage>
</organism>